<name>A0ABT2QP02_9STAP</name>
<dbReference type="NCBIfam" id="TIGR03998">
    <property type="entry name" value="thiol_BshC"/>
    <property type="match status" value="1"/>
</dbReference>
<proteinExistence type="inferred from homology"/>
<comment type="caution">
    <text evidence="5">The sequence shown here is derived from an EMBL/GenBank/DDBJ whole genome shotgun (WGS) entry which is preliminary data.</text>
</comment>
<dbReference type="PIRSF" id="PIRSF012535">
    <property type="entry name" value="UCP012535"/>
    <property type="match status" value="1"/>
</dbReference>
<feature type="domain" description="Bacillithiol biosynthesis BshC N-terminal Rossmann-like" evidence="3">
    <location>
        <begin position="1"/>
        <end position="377"/>
    </location>
</feature>
<protein>
    <recommendedName>
        <fullName evidence="2">Putative cysteine ligase BshC</fullName>
        <ecNumber evidence="2">6.-.-.-</ecNumber>
    </recommendedName>
</protein>
<dbReference type="Proteomes" id="UP001209553">
    <property type="component" value="Unassembled WGS sequence"/>
</dbReference>
<comment type="function">
    <text evidence="2">Involved in bacillithiol (BSH) biosynthesis. May catalyze the last step of the pathway, the addition of cysteine to glucosamine malate (GlcN-Mal) to generate BSH.</text>
</comment>
<evidence type="ECO:0000259" key="3">
    <source>
        <dbReference type="Pfam" id="PF10079"/>
    </source>
</evidence>
<gene>
    <name evidence="2 5" type="primary">bshC</name>
    <name evidence="5" type="ORF">N9R04_03125</name>
</gene>
<dbReference type="EMBL" id="JAOPKZ010000004">
    <property type="protein sequence ID" value="MCU5745713.1"/>
    <property type="molecule type" value="Genomic_DNA"/>
</dbReference>
<evidence type="ECO:0000256" key="1">
    <source>
        <dbReference type="ARBA" id="ARBA00022598"/>
    </source>
</evidence>
<dbReference type="InterPro" id="IPR055398">
    <property type="entry name" value="Rossmann-like_BshC"/>
</dbReference>
<organism evidence="5 6">
    <name type="scientific">Staphylococcus marylandisciuri</name>
    <dbReference type="NCBI Taxonomy" id="2981529"/>
    <lineage>
        <taxon>Bacteria</taxon>
        <taxon>Bacillati</taxon>
        <taxon>Bacillota</taxon>
        <taxon>Bacilli</taxon>
        <taxon>Bacillales</taxon>
        <taxon>Staphylococcaceae</taxon>
        <taxon>Staphylococcus</taxon>
    </lineage>
</organism>
<dbReference type="RefSeq" id="WP_262855078.1">
    <property type="nucleotide sequence ID" value="NZ_JAOPKZ010000004.1"/>
</dbReference>
<evidence type="ECO:0000313" key="6">
    <source>
        <dbReference type="Proteomes" id="UP001209553"/>
    </source>
</evidence>
<accession>A0ABT2QP02</accession>
<evidence type="ECO:0000259" key="4">
    <source>
        <dbReference type="Pfam" id="PF24850"/>
    </source>
</evidence>
<sequence>MHSKTIELSHDDQFIKNIEDSDTVLTQFFEYDAMDSESYQLKMNSSNNGREQGVSEIIQQYMAGLDLSSEQLDNLKALSHGAKVVIGGQQAGLLGGPLYSFHKIFSIITLARSLKDKFSEQIVPVFWIAGEDHDFDEVNHTFAYNQGEANLNKVKYHTLKPPQNSVTHYHPSKSDLKVAVRDFFKELPETEHTKPLIEMCEEIIMTNDNWSDMFRALIHQVFKEYGLLIIDAQFKPLREYEKSFLKSLLYNHQSIDQAFKQAQTDVEHQGLKKMIQTESNVHLFIEEDEVRELLTFEEGSYKTSKSNKYYTYDELVSLIDNEPERFSNNVVTRPLMQEWLFNTIAFIGGPSEIKYWAELNQIFKVLEIEMPIVLPRLRISYLNARTEKLLSRYQVDTSTAIEGGLEKYKSEFIRSKASSSFIQQVEHMQKRQSELYKLLKLEVKGNNDNELLVDKNNEIHQKQYEYLLQRYLLNIERENDISMKHFREIESVLHPMGGLQERIWNPLQIMNEFGTDVFSRSTFPPLDYTFKHILVKP</sequence>
<evidence type="ECO:0000256" key="2">
    <source>
        <dbReference type="HAMAP-Rule" id="MF_01867"/>
    </source>
</evidence>
<dbReference type="InterPro" id="IPR055399">
    <property type="entry name" value="CC_BshC"/>
</dbReference>
<dbReference type="Pfam" id="PF10079">
    <property type="entry name" value="Rossmann-like_BshC"/>
    <property type="match status" value="1"/>
</dbReference>
<dbReference type="InterPro" id="IPR011199">
    <property type="entry name" value="Bacillithiol_biosynth_BshC"/>
</dbReference>
<evidence type="ECO:0000313" key="5">
    <source>
        <dbReference type="EMBL" id="MCU5745713.1"/>
    </source>
</evidence>
<keyword evidence="6" id="KW-1185">Reference proteome</keyword>
<comment type="similarity">
    <text evidence="2">Belongs to the BshC family.</text>
</comment>
<keyword evidence="1 2" id="KW-0436">Ligase</keyword>
<dbReference type="EC" id="6.-.-.-" evidence="2"/>
<reference evidence="5 6" key="1">
    <citation type="journal article" date="2023" name="Int. J. Syst. Evol. Microbiol.">
        <title>Streptococcus sciuri sp. nov., Staphylococcus marylandisciuri sp. nov. and Staphylococcus americanisciuri sp. nov., isolated from faeces of eastern grey squirrel (Sciurus carolinensis).</title>
        <authorList>
            <person name="Volokhov D.V."/>
            <person name="Zagorodnyaya T.A."/>
            <person name="Furtak V.A."/>
            <person name="Nattanmai G."/>
            <person name="Randall L."/>
            <person name="Jose S."/>
            <person name="Gao Y."/>
            <person name="Eisenberg T."/>
            <person name="Delmonte P."/>
            <person name="Blom J."/>
            <person name="Mitchell K.K."/>
        </authorList>
    </citation>
    <scope>NUCLEOTIDE SEQUENCE [LARGE SCALE GENOMIC DNA]</scope>
    <source>
        <strain evidence="5 6">SQ8-PEA</strain>
    </source>
</reference>
<dbReference type="Pfam" id="PF24850">
    <property type="entry name" value="CC_BshC"/>
    <property type="match status" value="1"/>
</dbReference>
<dbReference type="HAMAP" id="MF_01867">
    <property type="entry name" value="BshC"/>
    <property type="match status" value="1"/>
</dbReference>
<feature type="domain" description="Bacillithiol biosynthesis BshC C-terminal coiled-coil" evidence="4">
    <location>
        <begin position="381"/>
        <end position="536"/>
    </location>
</feature>